<dbReference type="RefSeq" id="WP_007309750.1">
    <property type="nucleotide sequence ID" value="NZ_AESD01000205.1"/>
</dbReference>
<dbReference type="AlphaFoldDB" id="G5J1A4"/>
<comment type="caution">
    <text evidence="1">The sequence shown here is derived from an EMBL/GenBank/DDBJ whole genome shotgun (WGS) entry which is preliminary data.</text>
</comment>
<dbReference type="GO" id="GO:0004540">
    <property type="term" value="F:RNA nuclease activity"/>
    <property type="evidence" value="ECO:0007669"/>
    <property type="project" value="InterPro"/>
</dbReference>
<proteinExistence type="predicted"/>
<dbReference type="GeneID" id="88765109"/>
<dbReference type="Proteomes" id="UP000003477">
    <property type="component" value="Unassembled WGS sequence"/>
</dbReference>
<protein>
    <submittedName>
        <fullName evidence="1">Uncharacterized protein</fullName>
    </submittedName>
</protein>
<gene>
    <name evidence="1" type="ORF">CWATWH0003_1288</name>
</gene>
<evidence type="ECO:0000313" key="2">
    <source>
        <dbReference type="Proteomes" id="UP000003477"/>
    </source>
</evidence>
<dbReference type="GO" id="GO:0110001">
    <property type="term" value="C:toxin-antitoxin complex"/>
    <property type="evidence" value="ECO:0007669"/>
    <property type="project" value="InterPro"/>
</dbReference>
<dbReference type="EMBL" id="AESD01000205">
    <property type="protein sequence ID" value="EHJ14048.1"/>
    <property type="molecule type" value="Genomic_DNA"/>
</dbReference>
<reference evidence="1 2" key="1">
    <citation type="journal article" date="2011" name="Front. Microbiol.">
        <title>Two Strains of Crocosphaera watsonii with Highly Conserved Genomes are Distinguished by Strain-Specific Features.</title>
        <authorList>
            <person name="Bench S.R."/>
            <person name="Ilikchyan I.N."/>
            <person name="Tripp H.J."/>
            <person name="Zehr J.P."/>
        </authorList>
    </citation>
    <scope>NUCLEOTIDE SEQUENCE [LARGE SCALE GENOMIC DNA]</scope>
    <source>
        <strain evidence="1 2">WH 0003</strain>
    </source>
</reference>
<sequence length="149" mass="17813">MKPIKRNGYSIYFHPLFNKQWQELVNRVKYLQKTLDHDKFITHADVKLLKALDIGIQEKIPANPFASYFILKKPLQKYGRLKKMGLPSRYRLFFRVFKEADTIIILWLGFPRKEGDKKDCYQVFSKMVKNGKFPEDMNSLLADFDKYNR</sequence>
<organism evidence="1 2">
    <name type="scientific">Crocosphaera watsonii WH 0003</name>
    <dbReference type="NCBI Taxonomy" id="423471"/>
    <lineage>
        <taxon>Bacteria</taxon>
        <taxon>Bacillati</taxon>
        <taxon>Cyanobacteriota</taxon>
        <taxon>Cyanophyceae</taxon>
        <taxon>Oscillatoriophycideae</taxon>
        <taxon>Chroococcales</taxon>
        <taxon>Aphanothecaceae</taxon>
        <taxon>Crocosphaera</taxon>
    </lineage>
</organism>
<name>G5J1A4_CROWT</name>
<evidence type="ECO:0000313" key="1">
    <source>
        <dbReference type="EMBL" id="EHJ14048.1"/>
    </source>
</evidence>
<accession>G5J1A4</accession>
<dbReference type="Pfam" id="PF11663">
    <property type="entry name" value="Toxin_YhaV"/>
    <property type="match status" value="1"/>
</dbReference>
<dbReference type="PATRIC" id="fig|423471.3.peg.1189"/>
<dbReference type="InterPro" id="IPR021679">
    <property type="entry name" value="Toxin_endonuclease_YhaV"/>
</dbReference>